<sequence length="103" mass="10868">MHVTCCCRISSRTTVYCNLPLLRILIAASLALQSHLVTSSESKRERDGAFVGNSDTHELNLLVQAKKLPITVVATTATIAAFGTAVGSVLTAVAVLTSCVRIP</sequence>
<dbReference type="EMBL" id="JAKROA010000006">
    <property type="protein sequence ID" value="KAL5106278.1"/>
    <property type="molecule type" value="Genomic_DNA"/>
</dbReference>
<reference evidence="2 3" key="1">
    <citation type="journal article" date="2022" name="Front. Cell. Infect. Microbiol.">
        <title>The Genomes of Two Strains of Taenia crassiceps the Animal Model for the Study of Human Cysticercosis.</title>
        <authorList>
            <person name="Bobes R.J."/>
            <person name="Estrada K."/>
            <person name="Rios-Valencia D.G."/>
            <person name="Calderon-Gallegos A."/>
            <person name="de la Torre P."/>
            <person name="Carrero J.C."/>
            <person name="Sanchez-Flores A."/>
            <person name="Laclette J.P."/>
        </authorList>
    </citation>
    <scope>NUCLEOTIDE SEQUENCE [LARGE SCALE GENOMIC DNA]</scope>
    <source>
        <strain evidence="2">WFUcys</strain>
    </source>
</reference>
<keyword evidence="1" id="KW-0732">Signal</keyword>
<feature type="chain" id="PRO_5046617993" evidence="1">
    <location>
        <begin position="32"/>
        <end position="103"/>
    </location>
</feature>
<organism evidence="2 3">
    <name type="scientific">Taenia crassiceps</name>
    <dbReference type="NCBI Taxonomy" id="6207"/>
    <lineage>
        <taxon>Eukaryota</taxon>
        <taxon>Metazoa</taxon>
        <taxon>Spiralia</taxon>
        <taxon>Lophotrochozoa</taxon>
        <taxon>Platyhelminthes</taxon>
        <taxon>Cestoda</taxon>
        <taxon>Eucestoda</taxon>
        <taxon>Cyclophyllidea</taxon>
        <taxon>Taeniidae</taxon>
        <taxon>Taenia</taxon>
    </lineage>
</organism>
<name>A0ABR4Q994_9CEST</name>
<protein>
    <submittedName>
        <fullName evidence="2">Uncharacterized protein</fullName>
    </submittedName>
</protein>
<comment type="caution">
    <text evidence="2">The sequence shown here is derived from an EMBL/GenBank/DDBJ whole genome shotgun (WGS) entry which is preliminary data.</text>
</comment>
<feature type="signal peptide" evidence="1">
    <location>
        <begin position="1"/>
        <end position="31"/>
    </location>
</feature>
<keyword evidence="3" id="KW-1185">Reference proteome</keyword>
<evidence type="ECO:0000313" key="3">
    <source>
        <dbReference type="Proteomes" id="UP001651158"/>
    </source>
</evidence>
<gene>
    <name evidence="2" type="ORF">TcWFU_006243</name>
</gene>
<proteinExistence type="predicted"/>
<evidence type="ECO:0000313" key="2">
    <source>
        <dbReference type="EMBL" id="KAL5106278.1"/>
    </source>
</evidence>
<evidence type="ECO:0000256" key="1">
    <source>
        <dbReference type="SAM" id="SignalP"/>
    </source>
</evidence>
<dbReference type="Proteomes" id="UP001651158">
    <property type="component" value="Unassembled WGS sequence"/>
</dbReference>
<accession>A0ABR4Q994</accession>